<feature type="domain" description="F-box associated beta-propeller type 1" evidence="1">
    <location>
        <begin position="264"/>
        <end position="396"/>
    </location>
</feature>
<dbReference type="NCBIfam" id="TIGR01640">
    <property type="entry name" value="F_box_assoc_1"/>
    <property type="match status" value="1"/>
</dbReference>
<dbReference type="InterPro" id="IPR017451">
    <property type="entry name" value="F-box-assoc_interact_dom"/>
</dbReference>
<reference evidence="3" key="1">
    <citation type="submission" date="2020-08" db="EMBL/GenBank/DDBJ databases">
        <title>Plant Genome Project.</title>
        <authorList>
            <person name="Zhang R.-G."/>
        </authorList>
    </citation>
    <scope>NUCLEOTIDE SEQUENCE</scope>
    <source>
        <strain evidence="3">WSP0</strain>
        <tissue evidence="3">Leaf</tissue>
    </source>
</reference>
<organism evidence="3 4">
    <name type="scientific">Rhododendron griersonianum</name>
    <dbReference type="NCBI Taxonomy" id="479676"/>
    <lineage>
        <taxon>Eukaryota</taxon>
        <taxon>Viridiplantae</taxon>
        <taxon>Streptophyta</taxon>
        <taxon>Embryophyta</taxon>
        <taxon>Tracheophyta</taxon>
        <taxon>Spermatophyta</taxon>
        <taxon>Magnoliopsida</taxon>
        <taxon>eudicotyledons</taxon>
        <taxon>Gunneridae</taxon>
        <taxon>Pentapetalae</taxon>
        <taxon>asterids</taxon>
        <taxon>Ericales</taxon>
        <taxon>Ericaceae</taxon>
        <taxon>Ericoideae</taxon>
        <taxon>Rhodoreae</taxon>
        <taxon>Rhododendron</taxon>
    </lineage>
</organism>
<dbReference type="Pfam" id="PF07734">
    <property type="entry name" value="FBA_1"/>
    <property type="match status" value="1"/>
</dbReference>
<dbReference type="Proteomes" id="UP000823749">
    <property type="component" value="Chromosome 4"/>
</dbReference>
<protein>
    <recommendedName>
        <fullName evidence="5">F-box protein</fullName>
    </recommendedName>
</protein>
<dbReference type="InterPro" id="IPR050233">
    <property type="entry name" value="A_thaliana_F-box"/>
</dbReference>
<dbReference type="AlphaFoldDB" id="A0AAV6KH12"/>
<evidence type="ECO:0008006" key="5">
    <source>
        <dbReference type="Google" id="ProtNLM"/>
    </source>
</evidence>
<keyword evidence="4" id="KW-1185">Reference proteome</keyword>
<dbReference type="Pfam" id="PF08268">
    <property type="entry name" value="FBA_3"/>
    <property type="match status" value="1"/>
</dbReference>
<name>A0AAV6KH12_9ERIC</name>
<dbReference type="PANTHER" id="PTHR47993">
    <property type="entry name" value="OS09G0372900 PROTEIN-RELATED"/>
    <property type="match status" value="1"/>
</dbReference>
<dbReference type="PANTHER" id="PTHR47993:SF374">
    <property type="entry name" value="F-BOX DOMAIN-CONTAINING PROTEIN"/>
    <property type="match status" value="1"/>
</dbReference>
<comment type="caution">
    <text evidence="3">The sequence shown here is derived from an EMBL/GenBank/DDBJ whole genome shotgun (WGS) entry which is preliminary data.</text>
</comment>
<evidence type="ECO:0000259" key="1">
    <source>
        <dbReference type="Pfam" id="PF07734"/>
    </source>
</evidence>
<evidence type="ECO:0000259" key="2">
    <source>
        <dbReference type="Pfam" id="PF08268"/>
    </source>
</evidence>
<dbReference type="InterPro" id="IPR006527">
    <property type="entry name" value="F-box-assoc_dom_typ1"/>
</dbReference>
<dbReference type="EMBL" id="JACTNZ010000004">
    <property type="protein sequence ID" value="KAG5551594.1"/>
    <property type="molecule type" value="Genomic_DNA"/>
</dbReference>
<dbReference type="InterPro" id="IPR013187">
    <property type="entry name" value="F-box-assoc_dom_typ3"/>
</dbReference>
<gene>
    <name evidence="3" type="ORF">RHGRI_009865</name>
</gene>
<proteinExistence type="predicted"/>
<evidence type="ECO:0000313" key="3">
    <source>
        <dbReference type="EMBL" id="KAG5551594.1"/>
    </source>
</evidence>
<sequence>MAATTIADLPDDIICNILLEGVSSSQSYALPSLRRPPPDPAPFGILIPTKPHHFSILELDNDDLARLGCQNATVKFKSKIYIPRKGYKGRVIGACNGLVCLRVDKNIVVCNPILQGRRPFVLPKLPKLPKWAYSRSRLGFGFSPLSDEYKVLRCNHETISYREGHIISFEVRTLGRDDTWRSIGGGGGHNRIPFPRRSTSPGIDFVFVNGELYWLGRDTASRLVLCYFDVENEELGSTPSLPCEIDGIVHLGDKGFLCHRDSGFGFCPETNQYKVLRLLYPSLGFGFGSLKLIQYEAEINTVGTNLWRRVGDAPYNLQLYWGGCFLHGALHRIVHDPENCFESMCGFDFGKEQFQPFPGPSQFHGLPGQMKLGVLKDGMSLYHRPSDYMLDIWAMKYYRCRTLGLKILPLNSHGYLTRAFILNR</sequence>
<evidence type="ECO:0000313" key="4">
    <source>
        <dbReference type="Proteomes" id="UP000823749"/>
    </source>
</evidence>
<feature type="domain" description="F-box associated beta-propeller type 3" evidence="2">
    <location>
        <begin position="82"/>
        <end position="243"/>
    </location>
</feature>
<accession>A0AAV6KH12</accession>